<feature type="chain" id="PRO_5041903069" evidence="2">
    <location>
        <begin position="25"/>
        <end position="92"/>
    </location>
</feature>
<keyword evidence="2" id="KW-0732">Signal</keyword>
<evidence type="ECO:0000256" key="1">
    <source>
        <dbReference type="SAM" id="Phobius"/>
    </source>
</evidence>
<protein>
    <submittedName>
        <fullName evidence="3">Uncharacterized protein</fullName>
    </submittedName>
</protein>
<feature type="signal peptide" evidence="2">
    <location>
        <begin position="1"/>
        <end position="24"/>
    </location>
</feature>
<dbReference type="AlphaFoldDB" id="A0AAD4SXY0"/>
<feature type="transmembrane region" description="Helical" evidence="1">
    <location>
        <begin position="34"/>
        <end position="57"/>
    </location>
</feature>
<dbReference type="Proteomes" id="UP001202328">
    <property type="component" value="Unassembled WGS sequence"/>
</dbReference>
<keyword evidence="1" id="KW-0812">Transmembrane</keyword>
<keyword evidence="4" id="KW-1185">Reference proteome</keyword>
<keyword evidence="1" id="KW-0472">Membrane</keyword>
<evidence type="ECO:0000313" key="4">
    <source>
        <dbReference type="Proteomes" id="UP001202328"/>
    </source>
</evidence>
<evidence type="ECO:0000256" key="2">
    <source>
        <dbReference type="SAM" id="SignalP"/>
    </source>
</evidence>
<dbReference type="EMBL" id="JAJJMB010007966">
    <property type="protein sequence ID" value="KAI3926611.1"/>
    <property type="molecule type" value="Genomic_DNA"/>
</dbReference>
<name>A0AAD4SXY0_9MAGN</name>
<proteinExistence type="predicted"/>
<reference evidence="3" key="1">
    <citation type="submission" date="2022-04" db="EMBL/GenBank/DDBJ databases">
        <title>A functionally conserved STORR gene fusion in Papaver species that diverged 16.8 million years ago.</title>
        <authorList>
            <person name="Catania T."/>
        </authorList>
    </citation>
    <scope>NUCLEOTIDE SEQUENCE</scope>
    <source>
        <strain evidence="3">S-188037</strain>
    </source>
</reference>
<comment type="caution">
    <text evidence="3">The sequence shown here is derived from an EMBL/GenBank/DDBJ whole genome shotgun (WGS) entry which is preliminary data.</text>
</comment>
<sequence length="92" mass="10353">MAIQFGVLTSVSLCFGSVFQSVHCAQATSKVMMLFFIWSSLEVGTIFNSCTFFITLAEWLDSQWEKPAPHEGFWRLAQESFPPSIVKKLDGL</sequence>
<evidence type="ECO:0000313" key="3">
    <source>
        <dbReference type="EMBL" id="KAI3926611.1"/>
    </source>
</evidence>
<gene>
    <name evidence="3" type="ORF">MKW98_014258</name>
</gene>
<keyword evidence="1" id="KW-1133">Transmembrane helix</keyword>
<organism evidence="3 4">
    <name type="scientific">Papaver atlanticum</name>
    <dbReference type="NCBI Taxonomy" id="357466"/>
    <lineage>
        <taxon>Eukaryota</taxon>
        <taxon>Viridiplantae</taxon>
        <taxon>Streptophyta</taxon>
        <taxon>Embryophyta</taxon>
        <taxon>Tracheophyta</taxon>
        <taxon>Spermatophyta</taxon>
        <taxon>Magnoliopsida</taxon>
        <taxon>Ranunculales</taxon>
        <taxon>Papaveraceae</taxon>
        <taxon>Papaveroideae</taxon>
        <taxon>Papaver</taxon>
    </lineage>
</organism>
<accession>A0AAD4SXY0</accession>